<dbReference type="EC" id="2.1.1.72" evidence="1"/>
<evidence type="ECO:0000256" key="5">
    <source>
        <dbReference type="ARBA" id="ARBA00047942"/>
    </source>
</evidence>
<dbReference type="PANTHER" id="PTHR33841:SF1">
    <property type="entry name" value="DNA METHYLTRANSFERASE A"/>
    <property type="match status" value="1"/>
</dbReference>
<gene>
    <name evidence="7" type="ORF">JKJ07_41310</name>
</gene>
<evidence type="ECO:0000256" key="4">
    <source>
        <dbReference type="ARBA" id="ARBA00022747"/>
    </source>
</evidence>
<dbReference type="InterPro" id="IPR050953">
    <property type="entry name" value="N4_N6_ade-DNA_methylase"/>
</dbReference>
<evidence type="ECO:0000259" key="6">
    <source>
        <dbReference type="Pfam" id="PF02384"/>
    </source>
</evidence>
<keyword evidence="3" id="KW-0808">Transferase</keyword>
<evidence type="ECO:0000313" key="7">
    <source>
        <dbReference type="EMBL" id="MBL7260749.1"/>
    </source>
</evidence>
<protein>
    <recommendedName>
        <fullName evidence="1">site-specific DNA-methyltransferase (adenine-specific)</fullName>
        <ecNumber evidence="1">2.1.1.72</ecNumber>
    </recommendedName>
</protein>
<dbReference type="PANTHER" id="PTHR33841">
    <property type="entry name" value="DNA METHYLTRANSFERASE YEEA-RELATED"/>
    <property type="match status" value="1"/>
</dbReference>
<keyword evidence="4" id="KW-0680">Restriction system</keyword>
<evidence type="ECO:0000256" key="1">
    <source>
        <dbReference type="ARBA" id="ARBA00011900"/>
    </source>
</evidence>
<reference evidence="7 8" key="1">
    <citation type="submission" date="2021-01" db="EMBL/GenBank/DDBJ databases">
        <title>Actinoplanes sp. nov. LDG1-01 isolated from lichen.</title>
        <authorList>
            <person name="Saeng-In P."/>
            <person name="Phongsopitanun W."/>
            <person name="Kanchanasin P."/>
            <person name="Yuki M."/>
            <person name="Kudo T."/>
            <person name="Ohkuma M."/>
            <person name="Tanasupawat S."/>
        </authorList>
    </citation>
    <scope>NUCLEOTIDE SEQUENCE [LARGE SCALE GENOMIC DNA]</scope>
    <source>
        <strain evidence="7 8">LDG1-01</strain>
    </source>
</reference>
<keyword evidence="8" id="KW-1185">Reference proteome</keyword>
<dbReference type="PROSITE" id="PS00092">
    <property type="entry name" value="N6_MTASE"/>
    <property type="match status" value="1"/>
</dbReference>
<dbReference type="EMBL" id="JAENHO010000015">
    <property type="protein sequence ID" value="MBL7260749.1"/>
    <property type="molecule type" value="Genomic_DNA"/>
</dbReference>
<accession>A0ABS1W1X3</accession>
<feature type="domain" description="DNA methylase adenine-specific" evidence="6">
    <location>
        <begin position="288"/>
        <end position="543"/>
    </location>
</feature>
<organism evidence="7 8">
    <name type="scientific">Paractinoplanes lichenicola</name>
    <dbReference type="NCBI Taxonomy" id="2802976"/>
    <lineage>
        <taxon>Bacteria</taxon>
        <taxon>Bacillati</taxon>
        <taxon>Actinomycetota</taxon>
        <taxon>Actinomycetes</taxon>
        <taxon>Micromonosporales</taxon>
        <taxon>Micromonosporaceae</taxon>
        <taxon>Paractinoplanes</taxon>
    </lineage>
</organism>
<dbReference type="Gene3D" id="3.40.50.150">
    <property type="entry name" value="Vaccinia Virus protein VP39"/>
    <property type="match status" value="1"/>
</dbReference>
<dbReference type="InterPro" id="IPR002052">
    <property type="entry name" value="DNA_methylase_N6_adenine_CS"/>
</dbReference>
<dbReference type="CDD" id="cd02440">
    <property type="entry name" value="AdoMet_MTases"/>
    <property type="match status" value="1"/>
</dbReference>
<dbReference type="GO" id="GO:0008168">
    <property type="term" value="F:methyltransferase activity"/>
    <property type="evidence" value="ECO:0007669"/>
    <property type="project" value="UniProtKB-KW"/>
</dbReference>
<dbReference type="GO" id="GO:0032259">
    <property type="term" value="P:methylation"/>
    <property type="evidence" value="ECO:0007669"/>
    <property type="project" value="UniProtKB-KW"/>
</dbReference>
<evidence type="ECO:0000256" key="3">
    <source>
        <dbReference type="ARBA" id="ARBA00022679"/>
    </source>
</evidence>
<comment type="catalytic activity">
    <reaction evidence="5">
        <text>a 2'-deoxyadenosine in DNA + S-adenosyl-L-methionine = an N(6)-methyl-2'-deoxyadenosine in DNA + S-adenosyl-L-homocysteine + H(+)</text>
        <dbReference type="Rhea" id="RHEA:15197"/>
        <dbReference type="Rhea" id="RHEA-COMP:12418"/>
        <dbReference type="Rhea" id="RHEA-COMP:12419"/>
        <dbReference type="ChEBI" id="CHEBI:15378"/>
        <dbReference type="ChEBI" id="CHEBI:57856"/>
        <dbReference type="ChEBI" id="CHEBI:59789"/>
        <dbReference type="ChEBI" id="CHEBI:90615"/>
        <dbReference type="ChEBI" id="CHEBI:90616"/>
        <dbReference type="EC" id="2.1.1.72"/>
    </reaction>
</comment>
<dbReference type="InterPro" id="IPR003356">
    <property type="entry name" value="DNA_methylase_A-5"/>
</dbReference>
<dbReference type="Proteomes" id="UP000598996">
    <property type="component" value="Unassembled WGS sequence"/>
</dbReference>
<keyword evidence="2 7" id="KW-0489">Methyltransferase</keyword>
<evidence type="ECO:0000313" key="8">
    <source>
        <dbReference type="Proteomes" id="UP000598996"/>
    </source>
</evidence>
<comment type="caution">
    <text evidence="7">The sequence shown here is derived from an EMBL/GenBank/DDBJ whole genome shotgun (WGS) entry which is preliminary data.</text>
</comment>
<dbReference type="PRINTS" id="PR00507">
    <property type="entry name" value="N12N6MTFRASE"/>
</dbReference>
<proteinExistence type="predicted"/>
<sequence>MALSATVPNRLLAALEDLDYLGHDGLLTSESGRETGPRDFLWQDLQSKVGLDAAFFQDGVPLVGFTQSANEHGLASLRRRLWNYGRVPLLLSVNDSGVSVYNGFENPNTESLDPTGFESQMRRSRHASDLLEVFGRLAIQSGSFMDSSVGSFSSTTRVDKALLSNLSLLRSRVPSSEPLRRVATDQVISGCLVASYLSHRGILTSTHIFTLAQKNSLQEVLEAGPVFTAALFEGLAEHFNGDVFGSVPAALEVLTPQELLTISSFLQGDDLSTGQQTLYPYDFSVLPSDLVSSIYEQLLEADRRAQGAYYTPRFLVDLILDEVVPWVGNLRPRLIDLACGSGAFMTQAFRRMAYQERQAKGRRLSYDELQTLLLEKIFGVEQNPDAARIAAFGLYLALLEELDPPTVWREAVLPKLIGRNLVVSDAFANHSLADEKFDAVVSNPPWTSSLTPAAIKFISERNLPVADRQLAQAFLWLAKECLSETGKLGLVMPAKPLLHNRSAKASEFRRELFRQLDVSALIDLSAVRRMIFATAIAPAAVVIAEVKPGNRAPGESQAHLIHVAAHPRSVNSAIDALQVTPEEVRSIPVSMAENRADLWKILLWGSLRDLQFIDWLRATFPTVQDWASKKGWVAGQGYQPAGGDQNDASHMFGLPIISGNDVLPLALGSSAGDSIFDVPYLHRPRNPRLFQAPHVLIRTTFVRGRLAATLVERDAVFRHGVMGVAGPAEDKPLLTMLAATICSSLGHYYLFMTSAAWGVERDFVELNEHLGLPLAEPNAAQFARLQDILAESDGLMTEHFRRSLDEVVFDVYGLTQPERDRVMEGLQYGIERFRRPTQFYDAVSPDQIQDYETQLRATVTRFLPDTTVSSFNDANGYFRAVALTIESERSDRRRTEGGTGRRIDVEAIVRQAERELPPSMGIVAQPAGFMVDEDTIYIVKTADRDRWTTDAALDDGERIIAALAFGGSVA</sequence>
<dbReference type="Pfam" id="PF02384">
    <property type="entry name" value="N6_Mtase"/>
    <property type="match status" value="1"/>
</dbReference>
<dbReference type="SUPFAM" id="SSF53335">
    <property type="entry name" value="S-adenosyl-L-methionine-dependent methyltransferases"/>
    <property type="match status" value="1"/>
</dbReference>
<dbReference type="InterPro" id="IPR029063">
    <property type="entry name" value="SAM-dependent_MTases_sf"/>
</dbReference>
<evidence type="ECO:0000256" key="2">
    <source>
        <dbReference type="ARBA" id="ARBA00022603"/>
    </source>
</evidence>
<name>A0ABS1W1X3_9ACTN</name>